<sequence length="392" mass="44818">MNVDLCAEYLVESVIFLVLSYIILTPVYYIWRLLSDPLHDVWPLSDTEMFSKRRTAGKIPPFYPNGWFKVCDSSSLKKGESRNLEILGQSLVVFRGMDGKASVLDAYCPHLGANMGVTASVKGNCLECPFHGWQFDHTGKCTHIPYSDASIPDQAKVRSWPVSEKNGMIHVFHHVDEVEPYWEVPDIPQIENGEFICHGRFECYIRAHCQEVPENGPDVAHLNVLHQPMVTWMPSSWIQHVWNASYVPGKDKDQYFSNVRVQQQLQIFGKNVPGSATDGKIRQIGPALVHMPLQLSVGNLVVIESVTPVEPLLQKVEHVVYGPKFPLYRPICKFILRAFSGQFVRDVHIWNNKQFHHNPVLVKGDGPIAQFRRWYSQFYCDNSKRGDQDLSW</sequence>
<dbReference type="InterPro" id="IPR045605">
    <property type="entry name" value="KshA-like_C"/>
</dbReference>
<evidence type="ECO:0000256" key="6">
    <source>
        <dbReference type="ARBA" id="ARBA00022723"/>
    </source>
</evidence>
<keyword evidence="5" id="KW-0001">2Fe-2S</keyword>
<proteinExistence type="inferred from homology"/>
<keyword evidence="6" id="KW-0479">Metal-binding</keyword>
<evidence type="ECO:0000256" key="5">
    <source>
        <dbReference type="ARBA" id="ARBA00022714"/>
    </source>
</evidence>
<name>A0AAW2ZQK5_9EUKA</name>
<comment type="catalytic activity">
    <reaction evidence="15">
        <text>cholesterol + NADH + O2 + H(+) = 7-dehydrocholesterol + NAD(+) + 2 H2O</text>
        <dbReference type="Rhea" id="RHEA:51644"/>
        <dbReference type="ChEBI" id="CHEBI:15377"/>
        <dbReference type="ChEBI" id="CHEBI:15378"/>
        <dbReference type="ChEBI" id="CHEBI:15379"/>
        <dbReference type="ChEBI" id="CHEBI:16113"/>
        <dbReference type="ChEBI" id="CHEBI:17759"/>
        <dbReference type="ChEBI" id="CHEBI:57540"/>
        <dbReference type="ChEBI" id="CHEBI:57945"/>
        <dbReference type="EC" id="1.14.19.21"/>
    </reaction>
    <physiologicalReaction direction="left-to-right" evidence="15">
        <dbReference type="Rhea" id="RHEA:51645"/>
    </physiologicalReaction>
</comment>
<dbReference type="Pfam" id="PF00355">
    <property type="entry name" value="Rieske"/>
    <property type="match status" value="1"/>
</dbReference>
<protein>
    <recommendedName>
        <fullName evidence="14">cholesterol 7-desaturase</fullName>
        <ecNumber evidence="14">1.14.19.21</ecNumber>
    </recommendedName>
</protein>
<evidence type="ECO:0000256" key="11">
    <source>
        <dbReference type="ARBA" id="ARBA00023136"/>
    </source>
</evidence>
<dbReference type="GO" id="GO:0051537">
    <property type="term" value="F:2 iron, 2 sulfur cluster binding"/>
    <property type="evidence" value="ECO:0007669"/>
    <property type="project" value="UniProtKB-KW"/>
</dbReference>
<evidence type="ECO:0000256" key="13">
    <source>
        <dbReference type="ARBA" id="ARBA00025729"/>
    </source>
</evidence>
<keyword evidence="4 17" id="KW-0812">Transmembrane</keyword>
<dbReference type="InterPro" id="IPR050584">
    <property type="entry name" value="Cholesterol_7-desaturase"/>
</dbReference>
<reference evidence="19 20" key="1">
    <citation type="submission" date="2024-03" db="EMBL/GenBank/DDBJ databases">
        <title>The Acrasis kona genome and developmental transcriptomes reveal deep origins of eukaryotic multicellular pathways.</title>
        <authorList>
            <person name="Sheikh S."/>
            <person name="Fu C.-J."/>
            <person name="Brown M.W."/>
            <person name="Baldauf S.L."/>
        </authorList>
    </citation>
    <scope>NUCLEOTIDE SEQUENCE [LARGE SCALE GENOMIC DNA]</scope>
    <source>
        <strain evidence="19 20">ATCC MYA-3509</strain>
    </source>
</reference>
<keyword evidence="11 17" id="KW-0472">Membrane</keyword>
<evidence type="ECO:0000256" key="15">
    <source>
        <dbReference type="ARBA" id="ARBA00047853"/>
    </source>
</evidence>
<dbReference type="Pfam" id="PF19298">
    <property type="entry name" value="KshA_C"/>
    <property type="match status" value="1"/>
</dbReference>
<dbReference type="Gene3D" id="3.90.380.10">
    <property type="entry name" value="Naphthalene 1,2-dioxygenase Alpha Subunit, Chain A, domain 1"/>
    <property type="match status" value="1"/>
</dbReference>
<feature type="domain" description="Rieske" evidence="18">
    <location>
        <begin position="68"/>
        <end position="171"/>
    </location>
</feature>
<dbReference type="Gene3D" id="2.102.10.10">
    <property type="entry name" value="Rieske [2Fe-2S] iron-sulphur domain"/>
    <property type="match status" value="1"/>
</dbReference>
<dbReference type="AlphaFoldDB" id="A0AAW2ZQK5"/>
<feature type="transmembrane region" description="Helical" evidence="17">
    <location>
        <begin position="9"/>
        <end position="31"/>
    </location>
</feature>
<dbReference type="GO" id="GO:0046872">
    <property type="term" value="F:metal ion binding"/>
    <property type="evidence" value="ECO:0007669"/>
    <property type="project" value="UniProtKB-KW"/>
</dbReference>
<dbReference type="PROSITE" id="PS51296">
    <property type="entry name" value="RIESKE"/>
    <property type="match status" value="1"/>
</dbReference>
<dbReference type="EC" id="1.14.19.21" evidence="14"/>
<evidence type="ECO:0000259" key="18">
    <source>
        <dbReference type="PROSITE" id="PS51296"/>
    </source>
</evidence>
<keyword evidence="8" id="KW-0560">Oxidoreductase</keyword>
<evidence type="ECO:0000256" key="2">
    <source>
        <dbReference type="ARBA" id="ARBA00004370"/>
    </source>
</evidence>
<dbReference type="GO" id="GO:0016020">
    <property type="term" value="C:membrane"/>
    <property type="evidence" value="ECO:0007669"/>
    <property type="project" value="UniProtKB-SubCell"/>
</dbReference>
<comment type="pathway">
    <text evidence="12">Steroid hormone biosynthesis; dafachronic acid biosynthesis.</text>
</comment>
<evidence type="ECO:0000256" key="17">
    <source>
        <dbReference type="SAM" id="Phobius"/>
    </source>
</evidence>
<organism evidence="19 20">
    <name type="scientific">Acrasis kona</name>
    <dbReference type="NCBI Taxonomy" id="1008807"/>
    <lineage>
        <taxon>Eukaryota</taxon>
        <taxon>Discoba</taxon>
        <taxon>Heterolobosea</taxon>
        <taxon>Tetramitia</taxon>
        <taxon>Eutetramitia</taxon>
        <taxon>Acrasidae</taxon>
        <taxon>Acrasis</taxon>
    </lineage>
</organism>
<evidence type="ECO:0000256" key="3">
    <source>
        <dbReference type="ARBA" id="ARBA00004972"/>
    </source>
</evidence>
<dbReference type="PANTHER" id="PTHR21266:SF32">
    <property type="entry name" value="CHOLESTEROL 7-DESATURASE NVD"/>
    <property type="match status" value="1"/>
</dbReference>
<keyword evidence="10" id="KW-0411">Iron-sulfur</keyword>
<evidence type="ECO:0000256" key="9">
    <source>
        <dbReference type="ARBA" id="ARBA00023004"/>
    </source>
</evidence>
<comment type="caution">
    <text evidence="19">The sequence shown here is derived from an EMBL/GenBank/DDBJ whole genome shotgun (WGS) entry which is preliminary data.</text>
</comment>
<evidence type="ECO:0000256" key="10">
    <source>
        <dbReference type="ARBA" id="ARBA00023014"/>
    </source>
</evidence>
<comment type="pathway">
    <text evidence="3">Hormone biosynthesis.</text>
</comment>
<evidence type="ECO:0000313" key="20">
    <source>
        <dbReference type="Proteomes" id="UP001431209"/>
    </source>
</evidence>
<evidence type="ECO:0000256" key="12">
    <source>
        <dbReference type="ARBA" id="ARBA00025712"/>
    </source>
</evidence>
<keyword evidence="7 17" id="KW-1133">Transmembrane helix</keyword>
<evidence type="ECO:0000256" key="1">
    <source>
        <dbReference type="ARBA" id="ARBA00001962"/>
    </source>
</evidence>
<evidence type="ECO:0000256" key="4">
    <source>
        <dbReference type="ARBA" id="ARBA00022692"/>
    </source>
</evidence>
<gene>
    <name evidence="19" type="ORF">AKO1_009777</name>
</gene>
<dbReference type="InterPro" id="IPR017941">
    <property type="entry name" value="Rieske_2Fe-2S"/>
</dbReference>
<dbReference type="CDD" id="cd03469">
    <property type="entry name" value="Rieske_RO_Alpha_N"/>
    <property type="match status" value="1"/>
</dbReference>
<evidence type="ECO:0000256" key="14">
    <source>
        <dbReference type="ARBA" id="ARBA00026095"/>
    </source>
</evidence>
<dbReference type="GO" id="GO:0005737">
    <property type="term" value="C:cytoplasm"/>
    <property type="evidence" value="ECO:0007669"/>
    <property type="project" value="TreeGrafter"/>
</dbReference>
<dbReference type="EMBL" id="JAOPGA020001738">
    <property type="protein sequence ID" value="KAL0490957.1"/>
    <property type="molecule type" value="Genomic_DNA"/>
</dbReference>
<dbReference type="GO" id="GO:0008203">
    <property type="term" value="P:cholesterol metabolic process"/>
    <property type="evidence" value="ECO:0007669"/>
    <property type="project" value="InterPro"/>
</dbReference>
<dbReference type="GO" id="GO:0170056">
    <property type="term" value="F:cholesterol 7-desaturase [NAD(P)H] activity"/>
    <property type="evidence" value="ECO:0007669"/>
    <property type="project" value="UniProtKB-EC"/>
</dbReference>
<comment type="catalytic activity">
    <reaction evidence="16">
        <text>cholesterol + NADPH + O2 + H(+) = 7-dehydrocholesterol + NADP(+) + 2 H2O</text>
        <dbReference type="Rhea" id="RHEA:45024"/>
        <dbReference type="ChEBI" id="CHEBI:15377"/>
        <dbReference type="ChEBI" id="CHEBI:15378"/>
        <dbReference type="ChEBI" id="CHEBI:15379"/>
        <dbReference type="ChEBI" id="CHEBI:16113"/>
        <dbReference type="ChEBI" id="CHEBI:17759"/>
        <dbReference type="ChEBI" id="CHEBI:57783"/>
        <dbReference type="ChEBI" id="CHEBI:58349"/>
        <dbReference type="EC" id="1.14.19.21"/>
    </reaction>
    <physiologicalReaction direction="left-to-right" evidence="16">
        <dbReference type="Rhea" id="RHEA:45025"/>
    </physiologicalReaction>
</comment>
<keyword evidence="9" id="KW-0408">Iron</keyword>
<dbReference type="Proteomes" id="UP001431209">
    <property type="component" value="Unassembled WGS sequence"/>
</dbReference>
<dbReference type="SUPFAM" id="SSF55961">
    <property type="entry name" value="Bet v1-like"/>
    <property type="match status" value="1"/>
</dbReference>
<dbReference type="InterPro" id="IPR036922">
    <property type="entry name" value="Rieske_2Fe-2S_sf"/>
</dbReference>
<evidence type="ECO:0000256" key="8">
    <source>
        <dbReference type="ARBA" id="ARBA00023002"/>
    </source>
</evidence>
<dbReference type="PANTHER" id="PTHR21266">
    <property type="entry name" value="IRON-SULFUR DOMAIN CONTAINING PROTEIN"/>
    <property type="match status" value="1"/>
</dbReference>
<comment type="subcellular location">
    <subcellularLocation>
        <location evidence="2">Membrane</location>
    </subcellularLocation>
</comment>
<evidence type="ECO:0000256" key="16">
    <source>
        <dbReference type="ARBA" id="ARBA00049548"/>
    </source>
</evidence>
<comment type="cofactor">
    <cofactor evidence="1">
        <name>Fe cation</name>
        <dbReference type="ChEBI" id="CHEBI:24875"/>
    </cofactor>
</comment>
<dbReference type="SUPFAM" id="SSF50022">
    <property type="entry name" value="ISP domain"/>
    <property type="match status" value="1"/>
</dbReference>
<evidence type="ECO:0000313" key="19">
    <source>
        <dbReference type="EMBL" id="KAL0490957.1"/>
    </source>
</evidence>
<accession>A0AAW2ZQK5</accession>
<comment type="similarity">
    <text evidence="13">Belongs to the cholesterol 7-desaturase family.</text>
</comment>
<keyword evidence="20" id="KW-1185">Reference proteome</keyword>
<evidence type="ECO:0000256" key="7">
    <source>
        <dbReference type="ARBA" id="ARBA00022989"/>
    </source>
</evidence>